<dbReference type="InterPro" id="IPR008912">
    <property type="entry name" value="Uncharacterised_CoxE"/>
</dbReference>
<feature type="region of interest" description="Disordered" evidence="1">
    <location>
        <begin position="513"/>
        <end position="537"/>
    </location>
</feature>
<dbReference type="OrthoDB" id="387240at2"/>
<dbReference type="Pfam" id="PF05762">
    <property type="entry name" value="VWA_CoxE"/>
    <property type="match status" value="1"/>
</dbReference>
<dbReference type="eggNOG" id="COG2425">
    <property type="taxonomic scope" value="Bacteria"/>
</dbReference>
<dbReference type="AlphaFoldDB" id="F5RDG9"/>
<dbReference type="GO" id="GO:0005829">
    <property type="term" value="C:cytosol"/>
    <property type="evidence" value="ECO:0007669"/>
    <property type="project" value="TreeGrafter"/>
</dbReference>
<dbReference type="RefSeq" id="WP_008061852.1">
    <property type="nucleotide sequence ID" value="NZ_AFHG01000052.1"/>
</dbReference>
<dbReference type="PANTHER" id="PTHR36846">
    <property type="entry name" value="PROTEIN VIAA"/>
    <property type="match status" value="1"/>
</dbReference>
<evidence type="ECO:0000313" key="2">
    <source>
        <dbReference type="EMBL" id="EGK70950.1"/>
    </source>
</evidence>
<dbReference type="Proteomes" id="UP000005019">
    <property type="component" value="Unassembled WGS sequence"/>
</dbReference>
<proteinExistence type="predicted"/>
<reference evidence="2 3" key="1">
    <citation type="journal article" date="2011" name="J. Bacteriol.">
        <title>Genome sequence of Methyloversatilis universalis FAM5T, a methylotrophic representative of the order Rhodocyclales.</title>
        <authorList>
            <person name="Kittichotirat W."/>
            <person name="Good N.M."/>
            <person name="Hall R."/>
            <person name="Bringel F."/>
            <person name="Lajus A."/>
            <person name="Medigue C."/>
            <person name="Smalley N.E."/>
            <person name="Beck D."/>
            <person name="Bumgarner R."/>
            <person name="Vuilleumier S."/>
            <person name="Kalyuzhnaya M.G."/>
        </authorList>
    </citation>
    <scope>NUCLEOTIDE SEQUENCE [LARGE SCALE GENOMIC DNA]</scope>
    <source>
        <strain evidence="3">ATCC BAA-1314 / JCM 13912 / FAM5</strain>
    </source>
</reference>
<dbReference type="SUPFAM" id="SSF53300">
    <property type="entry name" value="vWA-like"/>
    <property type="match status" value="1"/>
</dbReference>
<dbReference type="InterPro" id="IPR036465">
    <property type="entry name" value="vWFA_dom_sf"/>
</dbReference>
<accession>F5RDG9</accession>
<sequence>MSEGPAPLLFAGREARLAALDALPRTLWLGSLTHAHGALEPRLATLVALRAGLVGGRVPADRDWVWPGPALARRLCDTLAELDLAAYCTGREGLSDTVVQSLLFHLDLVPDYRDRGASETGALQRAIEAFGSDWQERRGQMDQLIEVFGKLPDDSKDARWDVLAGVLKSEGWQTVLRIRRLLERLADLAACIRRLGRARLSDESDEASRTPVTVMQSAVARRSEARTVRVPDMPGETRGVHRADRIARMLPAEAVLLGHPTLRLVWHARRAERTLLCYEDDDRMREVRHVDAPVLQPRPDPQQDRRLEMGPLLVCVDTSASMQGGAGEVAKAVVLEAVRTAHAQGRACHVFAFGGAGEVVDMEIAVDAEGIDRLVRFLGQGFGGGTDICGPLEYALARLEQAAWRMADLLVASDGDFGATPEVVARLDAAKRDLGLRVQGVLIGDRETIGFLEVADHIHPVRDWRRYGTEGRGAEPPIHTHRLTALYFPGALRTSENRDATVSGEVASAAVRAGLRRGQPLPDHLRPPHSSPDEPDA</sequence>
<comment type="caution">
    <text evidence="2">The sequence shown here is derived from an EMBL/GenBank/DDBJ whole genome shotgun (WGS) entry which is preliminary data.</text>
</comment>
<evidence type="ECO:0000256" key="1">
    <source>
        <dbReference type="SAM" id="MobiDB-lite"/>
    </source>
</evidence>
<gene>
    <name evidence="2" type="ORF">METUNv1_02336</name>
</gene>
<dbReference type="Gene3D" id="3.40.50.410">
    <property type="entry name" value="von Willebrand factor, type A domain"/>
    <property type="match status" value="1"/>
</dbReference>
<name>F5RDG9_METUF</name>
<keyword evidence="3" id="KW-1185">Reference proteome</keyword>
<dbReference type="EMBL" id="AFHG01000052">
    <property type="protein sequence ID" value="EGK70950.1"/>
    <property type="molecule type" value="Genomic_DNA"/>
</dbReference>
<organism evidence="2 3">
    <name type="scientific">Methyloversatilis universalis (strain ATCC BAA-1314 / DSM 25237 / JCM 13912 / CCUG 52030 / FAM5)</name>
    <dbReference type="NCBI Taxonomy" id="1000565"/>
    <lineage>
        <taxon>Bacteria</taxon>
        <taxon>Pseudomonadati</taxon>
        <taxon>Pseudomonadota</taxon>
        <taxon>Betaproteobacteria</taxon>
        <taxon>Nitrosomonadales</taxon>
        <taxon>Sterolibacteriaceae</taxon>
        <taxon>Methyloversatilis</taxon>
    </lineage>
</organism>
<protein>
    <submittedName>
        <fullName evidence="2">von Willebrand factor type A VWA domain-containing protein</fullName>
    </submittedName>
</protein>
<dbReference type="STRING" id="1000565.METUNv1_02336"/>
<evidence type="ECO:0000313" key="3">
    <source>
        <dbReference type="Proteomes" id="UP000005019"/>
    </source>
</evidence>
<dbReference type="PANTHER" id="PTHR36846:SF1">
    <property type="entry name" value="PROTEIN VIAA"/>
    <property type="match status" value="1"/>
</dbReference>